<dbReference type="AlphaFoldDB" id="A0A0A9EJQ9"/>
<name>A0A0A9EJQ9_ARUDO</name>
<feature type="region of interest" description="Disordered" evidence="1">
    <location>
        <begin position="1"/>
        <end position="69"/>
    </location>
</feature>
<sequence>MPAAPPMRPRPAGARTPSRGRRAGGGRGSPTARPSGPDPLSIANQQETGSNRSMASGRGSSASRQWQQHEMELELDGRLFIPGLAGFGCTYLPKETKKKIEKILPN</sequence>
<evidence type="ECO:0000256" key="1">
    <source>
        <dbReference type="SAM" id="MobiDB-lite"/>
    </source>
</evidence>
<feature type="compositionally biased region" description="Low complexity" evidence="1">
    <location>
        <begin position="49"/>
        <end position="64"/>
    </location>
</feature>
<evidence type="ECO:0000313" key="2">
    <source>
        <dbReference type="EMBL" id="JAD96287.1"/>
    </source>
</evidence>
<reference evidence="2" key="1">
    <citation type="submission" date="2014-09" db="EMBL/GenBank/DDBJ databases">
        <authorList>
            <person name="Magalhaes I.L.F."/>
            <person name="Oliveira U."/>
            <person name="Santos F.R."/>
            <person name="Vidigal T.H.D.A."/>
            <person name="Brescovit A.D."/>
            <person name="Santos A.J."/>
        </authorList>
    </citation>
    <scope>NUCLEOTIDE SEQUENCE</scope>
    <source>
        <tissue evidence="2">Shoot tissue taken approximately 20 cm above the soil surface</tissue>
    </source>
</reference>
<dbReference type="EMBL" id="GBRH01201608">
    <property type="protein sequence ID" value="JAD96287.1"/>
    <property type="molecule type" value="Transcribed_RNA"/>
</dbReference>
<proteinExistence type="predicted"/>
<organism evidence="2">
    <name type="scientific">Arundo donax</name>
    <name type="common">Giant reed</name>
    <name type="synonym">Donax arundinaceus</name>
    <dbReference type="NCBI Taxonomy" id="35708"/>
    <lineage>
        <taxon>Eukaryota</taxon>
        <taxon>Viridiplantae</taxon>
        <taxon>Streptophyta</taxon>
        <taxon>Embryophyta</taxon>
        <taxon>Tracheophyta</taxon>
        <taxon>Spermatophyta</taxon>
        <taxon>Magnoliopsida</taxon>
        <taxon>Liliopsida</taxon>
        <taxon>Poales</taxon>
        <taxon>Poaceae</taxon>
        <taxon>PACMAD clade</taxon>
        <taxon>Arundinoideae</taxon>
        <taxon>Arundineae</taxon>
        <taxon>Arundo</taxon>
    </lineage>
</organism>
<protein>
    <submittedName>
        <fullName evidence="2">Uncharacterized protein</fullName>
    </submittedName>
</protein>
<accession>A0A0A9EJQ9</accession>
<reference evidence="2" key="2">
    <citation type="journal article" date="2015" name="Data Brief">
        <title>Shoot transcriptome of the giant reed, Arundo donax.</title>
        <authorList>
            <person name="Barrero R.A."/>
            <person name="Guerrero F.D."/>
            <person name="Moolhuijzen P."/>
            <person name="Goolsby J.A."/>
            <person name="Tidwell J."/>
            <person name="Bellgard S.E."/>
            <person name="Bellgard M.I."/>
        </authorList>
    </citation>
    <scope>NUCLEOTIDE SEQUENCE</scope>
    <source>
        <tissue evidence="2">Shoot tissue taken approximately 20 cm above the soil surface</tissue>
    </source>
</reference>